<dbReference type="EMBL" id="BARV01003530">
    <property type="protein sequence ID" value="GAI08289.1"/>
    <property type="molecule type" value="Genomic_DNA"/>
</dbReference>
<sequence>MAKTIFSFKLEDVLKKAYDRQCLSKEETIFLLSLEEEEETNQLFHMARSL</sequence>
<comment type="caution">
    <text evidence="1">The sequence shown here is derived from an EMBL/GenBank/DDBJ whole genome shotgun (WGS) entry which is preliminary data.</text>
</comment>
<accession>X1MPH6</accession>
<proteinExistence type="predicted"/>
<evidence type="ECO:0000313" key="1">
    <source>
        <dbReference type="EMBL" id="GAI08289.1"/>
    </source>
</evidence>
<feature type="non-terminal residue" evidence="1">
    <location>
        <position position="50"/>
    </location>
</feature>
<gene>
    <name evidence="1" type="ORF">S06H3_08385</name>
</gene>
<name>X1MPH6_9ZZZZ</name>
<reference evidence="1" key="1">
    <citation type="journal article" date="2014" name="Front. Microbiol.">
        <title>High frequency of phylogenetically diverse reductive dehalogenase-homologous genes in deep subseafloor sedimentary metagenomes.</title>
        <authorList>
            <person name="Kawai M."/>
            <person name="Futagami T."/>
            <person name="Toyoda A."/>
            <person name="Takaki Y."/>
            <person name="Nishi S."/>
            <person name="Hori S."/>
            <person name="Arai W."/>
            <person name="Tsubouchi T."/>
            <person name="Morono Y."/>
            <person name="Uchiyama I."/>
            <person name="Ito T."/>
            <person name="Fujiyama A."/>
            <person name="Inagaki F."/>
            <person name="Takami H."/>
        </authorList>
    </citation>
    <scope>NUCLEOTIDE SEQUENCE</scope>
    <source>
        <strain evidence="1">Expedition CK06-06</strain>
    </source>
</reference>
<organism evidence="1">
    <name type="scientific">marine sediment metagenome</name>
    <dbReference type="NCBI Taxonomy" id="412755"/>
    <lineage>
        <taxon>unclassified sequences</taxon>
        <taxon>metagenomes</taxon>
        <taxon>ecological metagenomes</taxon>
    </lineage>
</organism>
<dbReference type="AlphaFoldDB" id="X1MPH6"/>
<protein>
    <submittedName>
        <fullName evidence="1">Uncharacterized protein</fullName>
    </submittedName>
</protein>